<organism evidence="7 8">
    <name type="scientific">Coprinopsis cinerea (strain Okayama-7 / 130 / ATCC MYA-4618 / FGSC 9003)</name>
    <name type="common">Inky cap fungus</name>
    <name type="synonym">Hormographiella aspergillata</name>
    <dbReference type="NCBI Taxonomy" id="240176"/>
    <lineage>
        <taxon>Eukaryota</taxon>
        <taxon>Fungi</taxon>
        <taxon>Dikarya</taxon>
        <taxon>Basidiomycota</taxon>
        <taxon>Agaricomycotina</taxon>
        <taxon>Agaricomycetes</taxon>
        <taxon>Agaricomycetidae</taxon>
        <taxon>Agaricales</taxon>
        <taxon>Agaricineae</taxon>
        <taxon>Psathyrellaceae</taxon>
        <taxon>Coprinopsis</taxon>
    </lineage>
</organism>
<dbReference type="OMA" id="ACAVQIT"/>
<dbReference type="InterPro" id="IPR008427">
    <property type="entry name" value="Extracellular_membr_CFEM_dom"/>
</dbReference>
<sequence length="137" mass="14322">MASAQQNDCGSVANLQCTCRSPQFLSDTRACLETRCSREEVEAVERVQRESCAAAGFPLPPTPPPPPRSLTDIPTLAPSTTATATPIPSAEPSASDTPNDLEEDEEGGAGRSARAGWDMTRMIIFGGVLVGFAGSLV</sequence>
<dbReference type="VEuPathDB" id="FungiDB:CC1G_15233"/>
<dbReference type="KEGG" id="cci:CC1G_15233"/>
<evidence type="ECO:0000256" key="1">
    <source>
        <dbReference type="ARBA" id="ARBA00004613"/>
    </source>
</evidence>
<dbReference type="InParanoid" id="D6RQ47"/>
<keyword evidence="3" id="KW-0732">Signal</keyword>
<accession>D6RQ47</accession>
<protein>
    <recommendedName>
        <fullName evidence="6">CFEM domain-containing protein</fullName>
    </recommendedName>
</protein>
<dbReference type="RefSeq" id="XP_002910325.1">
    <property type="nucleotide sequence ID" value="XM_002910279.1"/>
</dbReference>
<proteinExistence type="predicted"/>
<evidence type="ECO:0000256" key="2">
    <source>
        <dbReference type="ARBA" id="ARBA00022525"/>
    </source>
</evidence>
<dbReference type="GO" id="GO:0005576">
    <property type="term" value="C:extracellular region"/>
    <property type="evidence" value="ECO:0007669"/>
    <property type="project" value="UniProtKB-SubCell"/>
</dbReference>
<keyword evidence="8" id="KW-1185">Reference proteome</keyword>
<evidence type="ECO:0000256" key="4">
    <source>
        <dbReference type="ARBA" id="ARBA00023157"/>
    </source>
</evidence>
<name>D6RQ47_COPC7</name>
<evidence type="ECO:0000313" key="8">
    <source>
        <dbReference type="Proteomes" id="UP000001861"/>
    </source>
</evidence>
<comment type="subcellular location">
    <subcellularLocation>
        <location evidence="1">Secreted</location>
    </subcellularLocation>
</comment>
<evidence type="ECO:0000259" key="6">
    <source>
        <dbReference type="PROSITE" id="PS52012"/>
    </source>
</evidence>
<feature type="domain" description="CFEM" evidence="6">
    <location>
        <begin position="1"/>
        <end position="79"/>
    </location>
</feature>
<dbReference type="GeneID" id="9379986"/>
<evidence type="ECO:0000256" key="5">
    <source>
        <dbReference type="SAM" id="MobiDB-lite"/>
    </source>
</evidence>
<feature type="compositionally biased region" description="Pro residues" evidence="5">
    <location>
        <begin position="58"/>
        <end position="68"/>
    </location>
</feature>
<dbReference type="PROSITE" id="PS52012">
    <property type="entry name" value="CFEM"/>
    <property type="match status" value="1"/>
</dbReference>
<keyword evidence="2" id="KW-0964">Secreted</keyword>
<dbReference type="Proteomes" id="UP000001861">
    <property type="component" value="Unassembled WGS sequence"/>
</dbReference>
<dbReference type="HOGENOM" id="CLU_1865013_0_0_1"/>
<comment type="caution">
    <text evidence="7">The sequence shown here is derived from an EMBL/GenBank/DDBJ whole genome shotgun (WGS) entry which is preliminary data.</text>
</comment>
<reference evidence="7 8" key="1">
    <citation type="journal article" date="2010" name="Proc. Natl. Acad. Sci. U.S.A.">
        <title>Insights into evolution of multicellular fungi from the assembled chromosomes of the mushroom Coprinopsis cinerea (Coprinus cinereus).</title>
        <authorList>
            <person name="Stajich J.E."/>
            <person name="Wilke S.K."/>
            <person name="Ahren D."/>
            <person name="Au C.H."/>
            <person name="Birren B.W."/>
            <person name="Borodovsky M."/>
            <person name="Burns C."/>
            <person name="Canback B."/>
            <person name="Casselton L.A."/>
            <person name="Cheng C.K."/>
            <person name="Deng J."/>
            <person name="Dietrich F.S."/>
            <person name="Fargo D.C."/>
            <person name="Farman M.L."/>
            <person name="Gathman A.C."/>
            <person name="Goldberg J."/>
            <person name="Guigo R."/>
            <person name="Hoegger P.J."/>
            <person name="Hooker J.B."/>
            <person name="Huggins A."/>
            <person name="James T.Y."/>
            <person name="Kamada T."/>
            <person name="Kilaru S."/>
            <person name="Kodira C."/>
            <person name="Kues U."/>
            <person name="Kupfer D."/>
            <person name="Kwan H.S."/>
            <person name="Lomsadze A."/>
            <person name="Li W."/>
            <person name="Lilly W.W."/>
            <person name="Ma L.J."/>
            <person name="Mackey A.J."/>
            <person name="Manning G."/>
            <person name="Martin F."/>
            <person name="Muraguchi H."/>
            <person name="Natvig D.O."/>
            <person name="Palmerini H."/>
            <person name="Ramesh M.A."/>
            <person name="Rehmeyer C.J."/>
            <person name="Roe B.A."/>
            <person name="Shenoy N."/>
            <person name="Stanke M."/>
            <person name="Ter-Hovhannisyan V."/>
            <person name="Tunlid A."/>
            <person name="Velagapudi R."/>
            <person name="Vision T.J."/>
            <person name="Zeng Q."/>
            <person name="Zolan M.E."/>
            <person name="Pukkila P.J."/>
        </authorList>
    </citation>
    <scope>NUCLEOTIDE SEQUENCE [LARGE SCALE GENOMIC DNA]</scope>
    <source>
        <strain evidence="8">Okayama-7 / 130 / ATCC MYA-4618 / FGSC 9003</strain>
    </source>
</reference>
<evidence type="ECO:0000256" key="3">
    <source>
        <dbReference type="ARBA" id="ARBA00022729"/>
    </source>
</evidence>
<dbReference type="EMBL" id="AACS02000010">
    <property type="protein sequence ID" value="EFI26831.1"/>
    <property type="molecule type" value="Genomic_DNA"/>
</dbReference>
<gene>
    <name evidence="7" type="ORF">CC1G_15233</name>
</gene>
<dbReference type="Pfam" id="PF05730">
    <property type="entry name" value="CFEM"/>
    <property type="match status" value="1"/>
</dbReference>
<keyword evidence="4" id="KW-1015">Disulfide bond</keyword>
<feature type="region of interest" description="Disordered" evidence="5">
    <location>
        <begin position="54"/>
        <end position="115"/>
    </location>
</feature>
<dbReference type="AlphaFoldDB" id="D6RQ47"/>
<feature type="compositionally biased region" description="Low complexity" evidence="5">
    <location>
        <begin position="74"/>
        <end position="95"/>
    </location>
</feature>
<evidence type="ECO:0000313" key="7">
    <source>
        <dbReference type="EMBL" id="EFI26831.1"/>
    </source>
</evidence>